<dbReference type="AlphaFoldDB" id="A0A8C7KJK8"/>
<evidence type="ECO:0000259" key="10">
    <source>
        <dbReference type="Pfam" id="PF16019"/>
    </source>
</evidence>
<feature type="region of interest" description="Disordered" evidence="9">
    <location>
        <begin position="1"/>
        <end position="59"/>
    </location>
</feature>
<name>A0A8C7KJK8_ONCKI</name>
<dbReference type="GO" id="GO:0060215">
    <property type="term" value="P:primitive hemopoiesis"/>
    <property type="evidence" value="ECO:0007669"/>
    <property type="project" value="Ensembl"/>
</dbReference>
<dbReference type="PRINTS" id="PR02031">
    <property type="entry name" value="CYSSERRICHNP"/>
</dbReference>
<keyword evidence="7" id="KW-0804">Transcription</keyword>
<sequence>MSGVLKRKYSEVEEEDPCYSSPSSSASSSSSPSSSASSEWESDEESRNSDNQDFNSASPISHLPIRSILKSPKLSHDNSGHSNSVVFNQVTVFLFQRCQGFTSVPRRGGATLGMVRKHSALRRYTLAEHTQERRRRRRERLRDRLREERLETLRQRLTASGITDQEELERLTIDQIDLVPDEDIEAHLPAADLEDGEEDGGDGGLLYPYASRQRQALLRAAGARHIDREEKRELHALRKSREDCGCDCQGFCEPETCACSLNGIKCQMDRSNFPCGCTKDGCGNTNGRVEFNSRRVQTHYIHTVMRLELERRLQDEILTQRRDPEENQDDLQELQDQGQHQQDSAQEGRCPFGFTLEEEGLPLSIPTTPTFHFSSELCEVENSCCSDMTDSSGVSAQSEDSDVGGSPREHQPLLDVDDGGVACVLSFCDSDNEDCSMGSESGTKPGRQPSPHLPQCVTGFDTSYGLCKDTTATLGLSNAPGSHTDNTQRYTEKTHRHTDNSYSGGSFMAEYQDDNANQATALFTHSPLQDYPNTPSPSIDYSSSSYMDLSLSSDSDLELFDNFPTDYSSAPLHNSFKGHKHPDNFLHLQVLSSANVPQFNETAGTCLLESLIGLSDPIETPSSTDNQLLEQVIQ</sequence>
<protein>
    <submittedName>
        <fullName evidence="11">Cysteine and serine rich nuclear protein 1</fullName>
    </submittedName>
</protein>
<feature type="compositionally biased region" description="Basic and acidic residues" evidence="9">
    <location>
        <begin position="490"/>
        <end position="499"/>
    </location>
</feature>
<dbReference type="PANTHER" id="PTHR13580:SF10">
    <property type="entry name" value="CYSTEINE_SERINE-RICH NUCLEAR PROTEIN 1"/>
    <property type="match status" value="1"/>
</dbReference>
<comment type="subcellular location">
    <subcellularLocation>
        <location evidence="1">Nucleus</location>
    </subcellularLocation>
</comment>
<dbReference type="GO" id="GO:0000981">
    <property type="term" value="F:DNA-binding transcription factor activity, RNA polymerase II-specific"/>
    <property type="evidence" value="ECO:0007669"/>
    <property type="project" value="TreeGrafter"/>
</dbReference>
<feature type="region of interest" description="Disordered" evidence="9">
    <location>
        <begin position="389"/>
        <end position="415"/>
    </location>
</feature>
<dbReference type="GO" id="GO:0006915">
    <property type="term" value="P:apoptotic process"/>
    <property type="evidence" value="ECO:0007669"/>
    <property type="project" value="UniProtKB-KW"/>
</dbReference>
<feature type="region of interest" description="Disordered" evidence="9">
    <location>
        <begin position="475"/>
        <end position="503"/>
    </location>
</feature>
<dbReference type="GO" id="GO:0043565">
    <property type="term" value="F:sequence-specific DNA binding"/>
    <property type="evidence" value="ECO:0007669"/>
    <property type="project" value="TreeGrafter"/>
</dbReference>
<dbReference type="InterPro" id="IPR023260">
    <property type="entry name" value="Cys/Ser-rich_nuc_prot"/>
</dbReference>
<keyword evidence="3" id="KW-0053">Apoptosis</keyword>
<feature type="compositionally biased region" description="Polar residues" evidence="9">
    <location>
        <begin position="389"/>
        <end position="398"/>
    </location>
</feature>
<keyword evidence="12" id="KW-1185">Reference proteome</keyword>
<accession>A0A8C7KJK8</accession>
<comment type="similarity">
    <text evidence="2">Belongs to the AXUD1 family.</text>
</comment>
<feature type="domain" description="Cysteine/serine-rich nuclear protein N-terminal" evidence="10">
    <location>
        <begin position="82"/>
        <end position="311"/>
    </location>
</feature>
<feature type="compositionally biased region" description="Low complexity" evidence="9">
    <location>
        <begin position="334"/>
        <end position="347"/>
    </location>
</feature>
<evidence type="ECO:0000256" key="6">
    <source>
        <dbReference type="ARBA" id="ARBA00023159"/>
    </source>
</evidence>
<reference evidence="11" key="1">
    <citation type="submission" date="2025-08" db="UniProtKB">
        <authorList>
            <consortium name="Ensembl"/>
        </authorList>
    </citation>
    <scope>IDENTIFICATION</scope>
</reference>
<feature type="compositionally biased region" description="Low complexity" evidence="9">
    <location>
        <begin position="20"/>
        <end position="38"/>
    </location>
</feature>
<dbReference type="PANTHER" id="PTHR13580">
    <property type="entry name" value="TGF-BETA INDUCED APOPTOSIS PROTEIN"/>
    <property type="match status" value="1"/>
</dbReference>
<dbReference type="Ensembl" id="ENSOKIT00005111479.1">
    <property type="protein sequence ID" value="ENSOKIP00005104007.1"/>
    <property type="gene ID" value="ENSOKIG00005045766.1"/>
</dbReference>
<reference evidence="11" key="2">
    <citation type="submission" date="2025-09" db="UniProtKB">
        <authorList>
            <consortium name="Ensembl"/>
        </authorList>
    </citation>
    <scope>IDENTIFICATION</scope>
</reference>
<proteinExistence type="inferred from homology"/>
<dbReference type="Pfam" id="PF16019">
    <property type="entry name" value="CSRNP_N"/>
    <property type="match status" value="1"/>
</dbReference>
<evidence type="ECO:0000256" key="5">
    <source>
        <dbReference type="ARBA" id="ARBA00023125"/>
    </source>
</evidence>
<dbReference type="InterPro" id="IPR031972">
    <property type="entry name" value="CSRNP_N"/>
</dbReference>
<keyword evidence="8" id="KW-0539">Nucleus</keyword>
<organism evidence="11 12">
    <name type="scientific">Oncorhynchus kisutch</name>
    <name type="common">Coho salmon</name>
    <name type="synonym">Salmo kisutch</name>
    <dbReference type="NCBI Taxonomy" id="8019"/>
    <lineage>
        <taxon>Eukaryota</taxon>
        <taxon>Metazoa</taxon>
        <taxon>Chordata</taxon>
        <taxon>Craniata</taxon>
        <taxon>Vertebrata</taxon>
        <taxon>Euteleostomi</taxon>
        <taxon>Actinopterygii</taxon>
        <taxon>Neopterygii</taxon>
        <taxon>Teleostei</taxon>
        <taxon>Protacanthopterygii</taxon>
        <taxon>Salmoniformes</taxon>
        <taxon>Salmonidae</taxon>
        <taxon>Salmoninae</taxon>
        <taxon>Oncorhynchus</taxon>
    </lineage>
</organism>
<gene>
    <name evidence="11" type="primary">CSRNP1</name>
    <name evidence="11" type="synonym">LOC109881244</name>
</gene>
<feature type="region of interest" description="Disordered" evidence="9">
    <location>
        <begin position="435"/>
        <end position="455"/>
    </location>
</feature>
<keyword evidence="6" id="KW-0010">Activator</keyword>
<evidence type="ECO:0000256" key="1">
    <source>
        <dbReference type="ARBA" id="ARBA00004123"/>
    </source>
</evidence>
<evidence type="ECO:0000256" key="2">
    <source>
        <dbReference type="ARBA" id="ARBA00008548"/>
    </source>
</evidence>
<dbReference type="GeneTree" id="ENSGT00950000183072"/>
<keyword evidence="4" id="KW-0805">Transcription regulation</keyword>
<keyword evidence="5" id="KW-0238">DNA-binding</keyword>
<evidence type="ECO:0000256" key="9">
    <source>
        <dbReference type="SAM" id="MobiDB-lite"/>
    </source>
</evidence>
<evidence type="ECO:0000313" key="11">
    <source>
        <dbReference type="Ensembl" id="ENSOKIP00005104007.1"/>
    </source>
</evidence>
<evidence type="ECO:0000256" key="7">
    <source>
        <dbReference type="ARBA" id="ARBA00023163"/>
    </source>
</evidence>
<evidence type="ECO:0000256" key="3">
    <source>
        <dbReference type="ARBA" id="ARBA00022703"/>
    </source>
</evidence>
<evidence type="ECO:0000256" key="4">
    <source>
        <dbReference type="ARBA" id="ARBA00023015"/>
    </source>
</evidence>
<dbReference type="GO" id="GO:0005634">
    <property type="term" value="C:nucleus"/>
    <property type="evidence" value="ECO:0007669"/>
    <property type="project" value="UniProtKB-SubCell"/>
</dbReference>
<feature type="compositionally biased region" description="Polar residues" evidence="9">
    <location>
        <begin position="475"/>
        <end position="489"/>
    </location>
</feature>
<dbReference type="Proteomes" id="UP000694557">
    <property type="component" value="Unassembled WGS sequence"/>
</dbReference>
<evidence type="ECO:0000313" key="12">
    <source>
        <dbReference type="Proteomes" id="UP000694557"/>
    </source>
</evidence>
<evidence type="ECO:0000256" key="8">
    <source>
        <dbReference type="ARBA" id="ARBA00023242"/>
    </source>
</evidence>
<feature type="region of interest" description="Disordered" evidence="9">
    <location>
        <begin position="321"/>
        <end position="347"/>
    </location>
</feature>